<gene>
    <name evidence="3" type="ORF">ABFY20_06085</name>
</gene>
<dbReference type="GO" id="GO:0016020">
    <property type="term" value="C:membrane"/>
    <property type="evidence" value="ECO:0007669"/>
    <property type="project" value="TreeGrafter"/>
</dbReference>
<dbReference type="PANTHER" id="PTHR43798:SF5">
    <property type="entry name" value="MONOACYLGLYCEROL LIPASE ABHD6"/>
    <property type="match status" value="1"/>
</dbReference>
<dbReference type="InterPro" id="IPR050266">
    <property type="entry name" value="AB_hydrolase_sf"/>
</dbReference>
<keyword evidence="3" id="KW-0378">Hydrolase</keyword>
<sequence>MSESLSHDDEVPLELIVDRVRSRGATTRVTRVSMTGGKDSDEPAARKSFVLVGGVGVAATYFEFLAPTLAELGDVYALDLPGFAGLPRPHEQPTAAFFAEQVSAVLDHYGLDDPVLIGHSMGTQVVIELLIDRPGITEAVLVSPVINDQERALPLQALRFAQSASRETLHLALTAFSAYLLCGLVYFLTVLPHMMRYRVVDRVALVQARLLLIRGQLDTTSPRRFHARLARAARSASTWEIEGAAHSVINAHAVGVAKLTVGFVDGRLARRGGMSSEEADLPEPVGGGVSLVLKAMGSRAAEWVSALRRDERGVARAKAEHAKLLWRAYAPRRR</sequence>
<name>A0AB39BJQ7_9MICO</name>
<dbReference type="Gene3D" id="3.40.50.1820">
    <property type="entry name" value="alpha/beta hydrolase"/>
    <property type="match status" value="1"/>
</dbReference>
<dbReference type="PANTHER" id="PTHR43798">
    <property type="entry name" value="MONOACYLGLYCEROL LIPASE"/>
    <property type="match status" value="1"/>
</dbReference>
<keyword evidence="1" id="KW-0812">Transmembrane</keyword>
<dbReference type="InterPro" id="IPR000073">
    <property type="entry name" value="AB_hydrolase_1"/>
</dbReference>
<protein>
    <submittedName>
        <fullName evidence="3">Alpha/beta fold hydrolase</fullName>
    </submittedName>
</protein>
<proteinExistence type="predicted"/>
<dbReference type="InterPro" id="IPR029058">
    <property type="entry name" value="AB_hydrolase_fold"/>
</dbReference>
<dbReference type="SUPFAM" id="SSF53474">
    <property type="entry name" value="alpha/beta-Hydrolases"/>
    <property type="match status" value="1"/>
</dbReference>
<feature type="transmembrane region" description="Helical" evidence="1">
    <location>
        <begin position="169"/>
        <end position="188"/>
    </location>
</feature>
<feature type="domain" description="AB hydrolase-1" evidence="2">
    <location>
        <begin position="50"/>
        <end position="258"/>
    </location>
</feature>
<accession>A0AB39BJQ7</accession>
<evidence type="ECO:0000256" key="1">
    <source>
        <dbReference type="SAM" id="Phobius"/>
    </source>
</evidence>
<dbReference type="Pfam" id="PF12697">
    <property type="entry name" value="Abhydrolase_6"/>
    <property type="match status" value="1"/>
</dbReference>
<dbReference type="GO" id="GO:0046464">
    <property type="term" value="P:acylglycerol catabolic process"/>
    <property type="evidence" value="ECO:0007669"/>
    <property type="project" value="TreeGrafter"/>
</dbReference>
<keyword evidence="1" id="KW-1133">Transmembrane helix</keyword>
<keyword evidence="1" id="KW-0472">Membrane</keyword>
<evidence type="ECO:0000313" key="3">
    <source>
        <dbReference type="EMBL" id="XDI06668.1"/>
    </source>
</evidence>
<dbReference type="EMBL" id="CP162511">
    <property type="protein sequence ID" value="XDI06668.1"/>
    <property type="molecule type" value="Genomic_DNA"/>
</dbReference>
<dbReference type="AlphaFoldDB" id="A0AB39BJQ7"/>
<organism evidence="3">
    <name type="scientific">Herbiconiux sp. A18JL235</name>
    <dbReference type="NCBI Taxonomy" id="3152363"/>
    <lineage>
        <taxon>Bacteria</taxon>
        <taxon>Bacillati</taxon>
        <taxon>Actinomycetota</taxon>
        <taxon>Actinomycetes</taxon>
        <taxon>Micrococcales</taxon>
        <taxon>Microbacteriaceae</taxon>
        <taxon>Herbiconiux</taxon>
    </lineage>
</organism>
<dbReference type="RefSeq" id="WP_368499047.1">
    <property type="nucleotide sequence ID" value="NZ_CP162511.1"/>
</dbReference>
<dbReference type="GO" id="GO:0047372">
    <property type="term" value="F:monoacylglycerol lipase activity"/>
    <property type="evidence" value="ECO:0007669"/>
    <property type="project" value="TreeGrafter"/>
</dbReference>
<reference evidence="3" key="1">
    <citation type="submission" date="2024-05" db="EMBL/GenBank/DDBJ databases">
        <title>Herbiconiux sp. A18JL235.</title>
        <authorList>
            <person name="Zhang G."/>
        </authorList>
    </citation>
    <scope>NUCLEOTIDE SEQUENCE</scope>
    <source>
        <strain evidence="3">A18JL235</strain>
    </source>
</reference>
<evidence type="ECO:0000259" key="2">
    <source>
        <dbReference type="Pfam" id="PF12697"/>
    </source>
</evidence>